<keyword evidence="4" id="KW-1185">Reference proteome</keyword>
<dbReference type="GO" id="GO:0016020">
    <property type="term" value="C:membrane"/>
    <property type="evidence" value="ECO:0007669"/>
    <property type="project" value="InterPro"/>
</dbReference>
<proteinExistence type="predicted"/>
<dbReference type="InterPro" id="IPR036662">
    <property type="entry name" value="PTS_EIIA_man-typ_sf"/>
</dbReference>
<dbReference type="PROSITE" id="PS51096">
    <property type="entry name" value="PTS_EIIA_TYPE_4"/>
    <property type="match status" value="1"/>
</dbReference>
<protein>
    <recommendedName>
        <fullName evidence="2">PTS EIIA type-4 domain-containing protein</fullName>
    </recommendedName>
</protein>
<keyword evidence="1" id="KW-0808">Transferase</keyword>
<dbReference type="AlphaFoldDB" id="A0A091B081"/>
<dbReference type="InterPro" id="IPR051471">
    <property type="entry name" value="Bacterial_PTS_sugar_comp"/>
</dbReference>
<organism evidence="3 4">
    <name type="scientific">Arenimonas oryziterrae DSM 21050 = YC6267</name>
    <dbReference type="NCBI Taxonomy" id="1121015"/>
    <lineage>
        <taxon>Bacteria</taxon>
        <taxon>Pseudomonadati</taxon>
        <taxon>Pseudomonadota</taxon>
        <taxon>Gammaproteobacteria</taxon>
        <taxon>Lysobacterales</taxon>
        <taxon>Lysobacteraceae</taxon>
        <taxon>Arenimonas</taxon>
    </lineage>
</organism>
<feature type="domain" description="PTS EIIA type-4" evidence="2">
    <location>
        <begin position="4"/>
        <end position="127"/>
    </location>
</feature>
<evidence type="ECO:0000313" key="3">
    <source>
        <dbReference type="EMBL" id="KFN45116.1"/>
    </source>
</evidence>
<dbReference type="GO" id="GO:0009401">
    <property type="term" value="P:phosphoenolpyruvate-dependent sugar phosphotransferase system"/>
    <property type="evidence" value="ECO:0007669"/>
    <property type="project" value="InterPro"/>
</dbReference>
<evidence type="ECO:0000256" key="1">
    <source>
        <dbReference type="ARBA" id="ARBA00022679"/>
    </source>
</evidence>
<reference evidence="3 4" key="1">
    <citation type="submission" date="2013-09" db="EMBL/GenBank/DDBJ databases">
        <title>Genome sequencing of Arenimonas oryziterrae.</title>
        <authorList>
            <person name="Chen F."/>
            <person name="Wang G."/>
        </authorList>
    </citation>
    <scope>NUCLEOTIDE SEQUENCE [LARGE SCALE GENOMIC DNA]</scope>
    <source>
        <strain evidence="3 4">YC6267</strain>
    </source>
</reference>
<dbReference type="Proteomes" id="UP000029385">
    <property type="component" value="Unassembled WGS sequence"/>
</dbReference>
<comment type="caution">
    <text evidence="3">The sequence shown here is derived from an EMBL/GenBank/DDBJ whole genome shotgun (WGS) entry which is preliminary data.</text>
</comment>
<name>A0A091B081_9GAMM</name>
<dbReference type="Gene3D" id="3.40.50.510">
    <property type="entry name" value="Phosphotransferase system, mannose-type IIA component"/>
    <property type="match status" value="1"/>
</dbReference>
<gene>
    <name evidence="3" type="ORF">N789_03585</name>
</gene>
<evidence type="ECO:0000313" key="4">
    <source>
        <dbReference type="Proteomes" id="UP000029385"/>
    </source>
</evidence>
<accession>A0A091B081</accession>
<dbReference type="PATRIC" id="fig|1121015.4.peg.705"/>
<dbReference type="STRING" id="1121015.GCA_000420545_01662"/>
<evidence type="ECO:0000259" key="2">
    <source>
        <dbReference type="PROSITE" id="PS51096"/>
    </source>
</evidence>
<dbReference type="SUPFAM" id="SSF53062">
    <property type="entry name" value="PTS system fructose IIA component-like"/>
    <property type="match status" value="1"/>
</dbReference>
<dbReference type="InterPro" id="IPR004701">
    <property type="entry name" value="PTS_EIIA_man-typ"/>
</dbReference>
<sequence>MIVAVGLLLITHTGVAEALLAAAIRVAGAPPLKVASFEPGPDSDIDAALPAASAALRRVEHEDGVLILTDLHGAAPARLAARVAQLGTPVRRISGLSLPMLLRVFNYAEQPLDELARTAAAGGRNGVVNDDA</sequence>
<dbReference type="eggNOG" id="COG2893">
    <property type="taxonomic scope" value="Bacteria"/>
</dbReference>
<dbReference type="PANTHER" id="PTHR33799">
    <property type="entry name" value="PTS PERMEASE-RELATED-RELATED"/>
    <property type="match status" value="1"/>
</dbReference>
<dbReference type="EMBL" id="AVCI01000001">
    <property type="protein sequence ID" value="KFN45116.1"/>
    <property type="molecule type" value="Genomic_DNA"/>
</dbReference>
<dbReference type="GO" id="GO:0016740">
    <property type="term" value="F:transferase activity"/>
    <property type="evidence" value="ECO:0007669"/>
    <property type="project" value="UniProtKB-KW"/>
</dbReference>
<dbReference type="PANTHER" id="PTHR33799:SF1">
    <property type="entry name" value="PTS SYSTEM MANNOSE-SPECIFIC EIIAB COMPONENT-RELATED"/>
    <property type="match status" value="1"/>
</dbReference>
<dbReference type="Pfam" id="PF03610">
    <property type="entry name" value="EIIA-man"/>
    <property type="match status" value="1"/>
</dbReference>